<sequence>MSVPVDAVKKELMLASQCASRRRYRKQFRHLENAHVLGQHATFWHTYVHWKMLRWGVRHLSIKEVVGQVLRIIGALTKTPFGLLPEGNTGGANVSPFKPMPLKPEHARLLNKPLE</sequence>
<evidence type="ECO:0000256" key="1">
    <source>
        <dbReference type="SAM" id="MobiDB-lite"/>
    </source>
</evidence>
<feature type="region of interest" description="Disordered" evidence="1">
    <location>
        <begin position="94"/>
        <end position="115"/>
    </location>
</feature>
<dbReference type="Pfam" id="PF12487">
    <property type="entry name" value="DUF3703"/>
    <property type="match status" value="1"/>
</dbReference>
<protein>
    <submittedName>
        <fullName evidence="2">DUF3703 domain-containing protein</fullName>
    </submittedName>
</protein>
<dbReference type="Proteomes" id="UP000709336">
    <property type="component" value="Unassembled WGS sequence"/>
</dbReference>
<dbReference type="EMBL" id="JAATNW010000006">
    <property type="protein sequence ID" value="NMH60797.1"/>
    <property type="molecule type" value="Genomic_DNA"/>
</dbReference>
<dbReference type="RefSeq" id="WP_169211353.1">
    <property type="nucleotide sequence ID" value="NZ_JAATNW010000006.1"/>
</dbReference>
<accession>A0ABX1R2W7</accession>
<reference evidence="2 3" key="1">
    <citation type="submission" date="2020-03" db="EMBL/GenBank/DDBJ databases">
        <title>Alteromonas ponticola sp. nov., isolated from seawater.</title>
        <authorList>
            <person name="Yoon J.-H."/>
            <person name="Kim Y.-O."/>
        </authorList>
    </citation>
    <scope>NUCLEOTIDE SEQUENCE [LARGE SCALE GENOMIC DNA]</scope>
    <source>
        <strain evidence="2 3">MYP5</strain>
    </source>
</reference>
<gene>
    <name evidence="2" type="ORF">HCJ96_12240</name>
</gene>
<name>A0ABX1R2W7_9ALTE</name>
<feature type="compositionally biased region" description="Basic and acidic residues" evidence="1">
    <location>
        <begin position="103"/>
        <end position="115"/>
    </location>
</feature>
<evidence type="ECO:0000313" key="3">
    <source>
        <dbReference type="Proteomes" id="UP000709336"/>
    </source>
</evidence>
<proteinExistence type="predicted"/>
<comment type="caution">
    <text evidence="2">The sequence shown here is derived from an EMBL/GenBank/DDBJ whole genome shotgun (WGS) entry which is preliminary data.</text>
</comment>
<dbReference type="InterPro" id="IPR022172">
    <property type="entry name" value="DUF3703"/>
</dbReference>
<evidence type="ECO:0000313" key="2">
    <source>
        <dbReference type="EMBL" id="NMH60797.1"/>
    </source>
</evidence>
<organism evidence="2 3">
    <name type="scientific">Alteromonas ponticola</name>
    <dbReference type="NCBI Taxonomy" id="2720613"/>
    <lineage>
        <taxon>Bacteria</taxon>
        <taxon>Pseudomonadati</taxon>
        <taxon>Pseudomonadota</taxon>
        <taxon>Gammaproteobacteria</taxon>
        <taxon>Alteromonadales</taxon>
        <taxon>Alteromonadaceae</taxon>
        <taxon>Alteromonas/Salinimonas group</taxon>
        <taxon>Alteromonas</taxon>
    </lineage>
</organism>
<keyword evidence="3" id="KW-1185">Reference proteome</keyword>